<evidence type="ECO:0000256" key="2">
    <source>
        <dbReference type="ARBA" id="ARBA00004863"/>
    </source>
</evidence>
<dbReference type="NCBIfam" id="NF009926">
    <property type="entry name" value="PRK13387.1"/>
    <property type="match status" value="1"/>
</dbReference>
<keyword evidence="10" id="KW-1185">Reference proteome</keyword>
<evidence type="ECO:0000256" key="4">
    <source>
        <dbReference type="ARBA" id="ARBA00022679"/>
    </source>
</evidence>
<gene>
    <name evidence="9" type="ORF">SAMN04488559_107103</name>
</gene>
<dbReference type="Proteomes" id="UP000198948">
    <property type="component" value="Unassembled WGS sequence"/>
</dbReference>
<dbReference type="NCBIfam" id="NF004752">
    <property type="entry name" value="PRK06080.1-4"/>
    <property type="match status" value="1"/>
</dbReference>
<dbReference type="GO" id="GO:0016020">
    <property type="term" value="C:membrane"/>
    <property type="evidence" value="ECO:0007669"/>
    <property type="project" value="UniProtKB-SubCell"/>
</dbReference>
<protein>
    <submittedName>
        <fullName evidence="9">1,4-dihydroxy-2-naphthoate octaprenyltransferase</fullName>
    </submittedName>
</protein>
<keyword evidence="5 8" id="KW-0812">Transmembrane</keyword>
<feature type="transmembrane region" description="Helical" evidence="8">
    <location>
        <begin position="197"/>
        <end position="216"/>
    </location>
</feature>
<accession>A0A1H9SHF0</accession>
<dbReference type="GO" id="GO:0009234">
    <property type="term" value="P:menaquinone biosynthetic process"/>
    <property type="evidence" value="ECO:0007669"/>
    <property type="project" value="UniProtKB-UniPathway"/>
</dbReference>
<dbReference type="EMBL" id="FOHA01000007">
    <property type="protein sequence ID" value="SER84045.1"/>
    <property type="molecule type" value="Genomic_DNA"/>
</dbReference>
<dbReference type="UniPathway" id="UPA00079"/>
<dbReference type="GO" id="GO:0042371">
    <property type="term" value="P:vitamin K biosynthetic process"/>
    <property type="evidence" value="ECO:0007669"/>
    <property type="project" value="TreeGrafter"/>
</dbReference>
<evidence type="ECO:0000256" key="1">
    <source>
        <dbReference type="ARBA" id="ARBA00004141"/>
    </source>
</evidence>
<dbReference type="Pfam" id="PF01040">
    <property type="entry name" value="UbiA"/>
    <property type="match status" value="1"/>
</dbReference>
<keyword evidence="6 8" id="KW-1133">Transmembrane helix</keyword>
<feature type="transmembrane region" description="Helical" evidence="8">
    <location>
        <begin position="124"/>
        <end position="142"/>
    </location>
</feature>
<feature type="transmembrane region" description="Helical" evidence="8">
    <location>
        <begin position="21"/>
        <end position="40"/>
    </location>
</feature>
<keyword evidence="4 9" id="KW-0808">Transferase</keyword>
<evidence type="ECO:0000256" key="6">
    <source>
        <dbReference type="ARBA" id="ARBA00022989"/>
    </source>
</evidence>
<dbReference type="PANTHER" id="PTHR13929:SF0">
    <property type="entry name" value="UBIA PRENYLTRANSFERASE DOMAIN-CONTAINING PROTEIN 1"/>
    <property type="match status" value="1"/>
</dbReference>
<dbReference type="InterPro" id="IPR044878">
    <property type="entry name" value="UbiA_sf"/>
</dbReference>
<feature type="transmembrane region" description="Helical" evidence="8">
    <location>
        <begin position="99"/>
        <end position="118"/>
    </location>
</feature>
<feature type="transmembrane region" description="Helical" evidence="8">
    <location>
        <begin position="249"/>
        <end position="282"/>
    </location>
</feature>
<comment type="pathway">
    <text evidence="2">Quinol/quinone metabolism; menaquinone biosynthesis.</text>
</comment>
<proteinExistence type="predicted"/>
<feature type="transmembrane region" description="Helical" evidence="8">
    <location>
        <begin position="154"/>
        <end position="171"/>
    </location>
</feature>
<evidence type="ECO:0000256" key="7">
    <source>
        <dbReference type="ARBA" id="ARBA00023136"/>
    </source>
</evidence>
<dbReference type="PANTHER" id="PTHR13929">
    <property type="entry name" value="1,4-DIHYDROXY-2-NAPHTHOATE OCTAPRENYLTRANSFERASE"/>
    <property type="match status" value="1"/>
</dbReference>
<dbReference type="PIRSF" id="PIRSF005355">
    <property type="entry name" value="UBIAD1"/>
    <property type="match status" value="1"/>
</dbReference>
<reference evidence="9 10" key="1">
    <citation type="submission" date="2016-10" db="EMBL/GenBank/DDBJ databases">
        <authorList>
            <person name="de Groot N.N."/>
        </authorList>
    </citation>
    <scope>NUCLEOTIDE SEQUENCE [LARGE SCALE GENOMIC DNA]</scope>
    <source>
        <strain evidence="9 10">DSM 13760</strain>
    </source>
</reference>
<organism evidence="9 10">
    <name type="scientific">Isobaculum melis</name>
    <dbReference type="NCBI Taxonomy" id="142588"/>
    <lineage>
        <taxon>Bacteria</taxon>
        <taxon>Bacillati</taxon>
        <taxon>Bacillota</taxon>
        <taxon>Bacilli</taxon>
        <taxon>Lactobacillales</taxon>
        <taxon>Carnobacteriaceae</taxon>
        <taxon>Isobaculum</taxon>
    </lineage>
</organism>
<dbReference type="Gene3D" id="1.10.357.140">
    <property type="entry name" value="UbiA prenyltransferase"/>
    <property type="match status" value="1"/>
</dbReference>
<feature type="transmembrane region" description="Helical" evidence="8">
    <location>
        <begin position="46"/>
        <end position="65"/>
    </location>
</feature>
<evidence type="ECO:0000256" key="3">
    <source>
        <dbReference type="ARBA" id="ARBA00022428"/>
    </source>
</evidence>
<keyword evidence="7 8" id="KW-0472">Membrane</keyword>
<dbReference type="GO" id="GO:0004659">
    <property type="term" value="F:prenyltransferase activity"/>
    <property type="evidence" value="ECO:0007669"/>
    <property type="project" value="InterPro"/>
</dbReference>
<keyword evidence="3" id="KW-0474">Menaquinone biosynthesis</keyword>
<evidence type="ECO:0000313" key="9">
    <source>
        <dbReference type="EMBL" id="SER84045.1"/>
    </source>
</evidence>
<sequence>MRKEDRFVQIKTFLKLVEIQTKIASVFPFVMGILFTFYRFGEIKILNTFIFFIAMILFDLTTTTINNYMDFKKATDQHDYDYRKQSNVIGQENIPEKTVVTLIFLMLTMATILGLVLVVRTNVFLLFVGMLCFGIGVFYTFGPVPLSRMPLGEIFSGVTMGFGIFFISMYVNVYDLSILSFQIEDGFFLLKGNIEELLVMVLVSLPGIFTIANLMMANNICDLDEDILNHRYTLPYYIGKQTAVKLFNLLYILSFLSVIVAVLIGVFHPLMLVSLVAMIPVYKNLKLFNQKQVKSETFVLSVKNLIIINSIECFVLLISLFFK</sequence>
<dbReference type="CDD" id="cd13962">
    <property type="entry name" value="PT_UbiA_UBIAD1"/>
    <property type="match status" value="1"/>
</dbReference>
<evidence type="ECO:0000256" key="5">
    <source>
        <dbReference type="ARBA" id="ARBA00022692"/>
    </source>
</evidence>
<evidence type="ECO:0000256" key="8">
    <source>
        <dbReference type="SAM" id="Phobius"/>
    </source>
</evidence>
<feature type="transmembrane region" description="Helical" evidence="8">
    <location>
        <begin position="302"/>
        <end position="322"/>
    </location>
</feature>
<dbReference type="AlphaFoldDB" id="A0A1H9SHF0"/>
<evidence type="ECO:0000313" key="10">
    <source>
        <dbReference type="Proteomes" id="UP000198948"/>
    </source>
</evidence>
<comment type="subcellular location">
    <subcellularLocation>
        <location evidence="1">Membrane</location>
        <topology evidence="1">Multi-pass membrane protein</topology>
    </subcellularLocation>
</comment>
<dbReference type="STRING" id="142588.SAMN04488559_107103"/>
<name>A0A1H9SHF0_9LACT</name>
<dbReference type="InterPro" id="IPR026046">
    <property type="entry name" value="UBIAD1"/>
</dbReference>
<dbReference type="InterPro" id="IPR000537">
    <property type="entry name" value="UbiA_prenyltransferase"/>
</dbReference>